<dbReference type="SUPFAM" id="SSF103473">
    <property type="entry name" value="MFS general substrate transporter"/>
    <property type="match status" value="1"/>
</dbReference>
<sequence length="101" mass="10877">MLMTRDQKFILGFASGGILSLQQACAAQVATSTTLGLAIGTVSGATALSAMANVPISGALLENTEQRASSYRVMLGHWVEFEKVRGEADRRWEDRSKSKDD</sequence>
<proteinExistence type="predicted"/>
<gene>
    <name evidence="1" type="ORF">PROQFM164_S06g000614</name>
</gene>
<keyword evidence="2" id="KW-1185">Reference proteome</keyword>
<dbReference type="AlphaFoldDB" id="W6R731"/>
<dbReference type="EMBL" id="HG792020">
    <property type="protein sequence ID" value="CDM37652.1"/>
    <property type="molecule type" value="Genomic_DNA"/>
</dbReference>
<evidence type="ECO:0000313" key="2">
    <source>
        <dbReference type="Proteomes" id="UP000030686"/>
    </source>
</evidence>
<dbReference type="OrthoDB" id="6499973at2759"/>
<protein>
    <submittedName>
        <fullName evidence="1">Uncharacterized protein</fullName>
    </submittedName>
</protein>
<reference evidence="1" key="1">
    <citation type="journal article" date="2014" name="Nat. Commun.">
        <title>Multiple recent horizontal transfers of a large genomic region in cheese making fungi.</title>
        <authorList>
            <person name="Cheeseman K."/>
            <person name="Ropars J."/>
            <person name="Renault P."/>
            <person name="Dupont J."/>
            <person name="Gouzy J."/>
            <person name="Branca A."/>
            <person name="Abraham A.L."/>
            <person name="Ceppi M."/>
            <person name="Conseiller E."/>
            <person name="Debuchy R."/>
            <person name="Malagnac F."/>
            <person name="Goarin A."/>
            <person name="Silar P."/>
            <person name="Lacoste S."/>
            <person name="Sallet E."/>
            <person name="Bensimon A."/>
            <person name="Giraud T."/>
            <person name="Brygoo Y."/>
        </authorList>
    </citation>
    <scope>NUCLEOTIDE SEQUENCE [LARGE SCALE GENOMIC DNA]</scope>
    <source>
        <strain evidence="1">FM164</strain>
    </source>
</reference>
<name>W6R731_PENRF</name>
<dbReference type="InterPro" id="IPR036259">
    <property type="entry name" value="MFS_trans_sf"/>
</dbReference>
<evidence type="ECO:0000313" key="1">
    <source>
        <dbReference type="EMBL" id="CDM37652.1"/>
    </source>
</evidence>
<accession>W6R731</accession>
<organism evidence="1 2">
    <name type="scientific">Penicillium roqueforti (strain FM164)</name>
    <dbReference type="NCBI Taxonomy" id="1365484"/>
    <lineage>
        <taxon>Eukaryota</taxon>
        <taxon>Fungi</taxon>
        <taxon>Dikarya</taxon>
        <taxon>Ascomycota</taxon>
        <taxon>Pezizomycotina</taxon>
        <taxon>Eurotiomycetes</taxon>
        <taxon>Eurotiomycetidae</taxon>
        <taxon>Eurotiales</taxon>
        <taxon>Aspergillaceae</taxon>
        <taxon>Penicillium</taxon>
    </lineage>
</organism>
<dbReference type="Proteomes" id="UP000030686">
    <property type="component" value="Unassembled WGS sequence"/>
</dbReference>